<dbReference type="OrthoDB" id="4743193at2759"/>
<reference evidence="1 2" key="1">
    <citation type="submission" date="2014-06" db="EMBL/GenBank/DDBJ databases">
        <title>Evolutionary Origins and Diversification of the Mycorrhizal Mutualists.</title>
        <authorList>
            <consortium name="DOE Joint Genome Institute"/>
            <consortium name="Mycorrhizal Genomics Consortium"/>
            <person name="Kohler A."/>
            <person name="Kuo A."/>
            <person name="Nagy L.G."/>
            <person name="Floudas D."/>
            <person name="Copeland A."/>
            <person name="Barry K.W."/>
            <person name="Cichocki N."/>
            <person name="Veneault-Fourrey C."/>
            <person name="LaButti K."/>
            <person name="Lindquist E.A."/>
            <person name="Lipzen A."/>
            <person name="Lundell T."/>
            <person name="Morin E."/>
            <person name="Murat C."/>
            <person name="Riley R."/>
            <person name="Ohm R."/>
            <person name="Sun H."/>
            <person name="Tunlid A."/>
            <person name="Henrissat B."/>
            <person name="Grigoriev I.V."/>
            <person name="Hibbett D.S."/>
            <person name="Martin F."/>
        </authorList>
    </citation>
    <scope>NUCLEOTIDE SEQUENCE [LARGE SCALE GENOMIC DNA]</scope>
    <source>
        <strain evidence="1 2">SS14</strain>
    </source>
</reference>
<organism evidence="1 2">
    <name type="scientific">Sphaerobolus stellatus (strain SS14)</name>
    <dbReference type="NCBI Taxonomy" id="990650"/>
    <lineage>
        <taxon>Eukaryota</taxon>
        <taxon>Fungi</taxon>
        <taxon>Dikarya</taxon>
        <taxon>Basidiomycota</taxon>
        <taxon>Agaricomycotina</taxon>
        <taxon>Agaricomycetes</taxon>
        <taxon>Phallomycetidae</taxon>
        <taxon>Geastrales</taxon>
        <taxon>Sphaerobolaceae</taxon>
        <taxon>Sphaerobolus</taxon>
    </lineage>
</organism>
<gene>
    <name evidence="1" type="ORF">M422DRAFT_190874</name>
</gene>
<dbReference type="EMBL" id="KN837332">
    <property type="protein sequence ID" value="KIJ27528.1"/>
    <property type="molecule type" value="Genomic_DNA"/>
</dbReference>
<sequence length="116" mass="13015">MLKQRRFAIICIILSTTNQKCNTLGATLGFFFHSKNVPEKVIQALHHLGVCDSQKSIHNAIDSMSREAVSLLKRRGQTFLQGVAYDNFDVNASTDQPTLENRSKFHHATSALMIKL</sequence>
<evidence type="ECO:0000313" key="2">
    <source>
        <dbReference type="Proteomes" id="UP000054279"/>
    </source>
</evidence>
<protein>
    <submittedName>
        <fullName evidence="1">Uncharacterized protein</fullName>
    </submittedName>
</protein>
<dbReference type="Proteomes" id="UP000054279">
    <property type="component" value="Unassembled WGS sequence"/>
</dbReference>
<evidence type="ECO:0000313" key="1">
    <source>
        <dbReference type="EMBL" id="KIJ27528.1"/>
    </source>
</evidence>
<keyword evidence="2" id="KW-1185">Reference proteome</keyword>
<accession>A0A0C9TE50</accession>
<dbReference type="AlphaFoldDB" id="A0A0C9TE50"/>
<feature type="non-terminal residue" evidence="1">
    <location>
        <position position="116"/>
    </location>
</feature>
<dbReference type="HOGENOM" id="CLU_142990_0_0_1"/>
<name>A0A0C9TE50_SPHS4</name>
<proteinExistence type="predicted"/>